<dbReference type="PANTHER" id="PTHR47085:SF1">
    <property type="entry name" value="ZINC FINGER MYND DOMAIN-CONTAINING PROTEIN 15"/>
    <property type="match status" value="1"/>
</dbReference>
<dbReference type="Pfam" id="PF20179">
    <property type="entry name" value="MSS51_C"/>
    <property type="match status" value="1"/>
</dbReference>
<protein>
    <recommendedName>
        <fullName evidence="2">Mitochondrial splicing suppressor 51-like C-terminal domain-containing protein</fullName>
    </recommendedName>
</protein>
<organism evidence="3 4">
    <name type="scientific">Pelobates cultripes</name>
    <name type="common">Western spadefoot toad</name>
    <dbReference type="NCBI Taxonomy" id="61616"/>
    <lineage>
        <taxon>Eukaryota</taxon>
        <taxon>Metazoa</taxon>
        <taxon>Chordata</taxon>
        <taxon>Craniata</taxon>
        <taxon>Vertebrata</taxon>
        <taxon>Euteleostomi</taxon>
        <taxon>Amphibia</taxon>
        <taxon>Batrachia</taxon>
        <taxon>Anura</taxon>
        <taxon>Pelobatoidea</taxon>
        <taxon>Pelobatidae</taxon>
        <taxon>Pelobates</taxon>
    </lineage>
</organism>
<dbReference type="EMBL" id="OW240914">
    <property type="protein sequence ID" value="CAH2272487.1"/>
    <property type="molecule type" value="Genomic_DNA"/>
</dbReference>
<dbReference type="PANTHER" id="PTHR47085">
    <property type="entry name" value="ZINC FINGER MYND DOMAIN-CONTAINING PROTEIN 15"/>
    <property type="match status" value="1"/>
</dbReference>
<dbReference type="GO" id="GO:0042826">
    <property type="term" value="F:histone deacetylase binding"/>
    <property type="evidence" value="ECO:0007669"/>
    <property type="project" value="InterPro"/>
</dbReference>
<dbReference type="Proteomes" id="UP001295444">
    <property type="component" value="Chromosome 03"/>
</dbReference>
<dbReference type="InterPro" id="IPR042989">
    <property type="entry name" value="ZMY15"/>
</dbReference>
<name>A0AAD1RIN5_PELCU</name>
<accession>A0AAD1RIN5</accession>
<feature type="domain" description="Mitochondrial splicing suppressor 51-like C-terminal" evidence="2">
    <location>
        <begin position="56"/>
        <end position="254"/>
    </location>
</feature>
<evidence type="ECO:0000259" key="2">
    <source>
        <dbReference type="Pfam" id="PF20179"/>
    </source>
</evidence>
<evidence type="ECO:0000256" key="1">
    <source>
        <dbReference type="SAM" id="MobiDB-lite"/>
    </source>
</evidence>
<evidence type="ECO:0000313" key="3">
    <source>
        <dbReference type="EMBL" id="CAH2272487.1"/>
    </source>
</evidence>
<sequence length="321" mass="36655">MLDPNYVERYGGREWEDCGKDGVCIPVRTSPENTDLHRNYCLQPSSNKFIHLCVPELNILKKQSLKIHIIEGRREYESILLFWVSDFSPVCHVRSTRQQTVTDILPWPLLYPQELTILMPNVSFELVFVGDVLPLEEDKRHFILRRMGSKVICTDLTSPNQHKGEKGIHVKVHSHSYHSLQASKPDLVIGFNPGFGLNDTWLSTLPRLQSLKVPAYFSECSQYSCDVDSQVVAIATGGTSSTPVLNPFRSPLRIPTTDNCMPWYNNAFLFYLIYKSGANNGKQQHQPSQPQAMPEPAPEPAFEPNMRRKKKQGGRNNKKYR</sequence>
<reference evidence="3" key="1">
    <citation type="submission" date="2022-03" db="EMBL/GenBank/DDBJ databases">
        <authorList>
            <person name="Alioto T."/>
            <person name="Alioto T."/>
            <person name="Gomez Garrido J."/>
        </authorList>
    </citation>
    <scope>NUCLEOTIDE SEQUENCE</scope>
</reference>
<dbReference type="AlphaFoldDB" id="A0AAD1RIN5"/>
<feature type="region of interest" description="Disordered" evidence="1">
    <location>
        <begin position="280"/>
        <end position="321"/>
    </location>
</feature>
<proteinExistence type="predicted"/>
<keyword evidence="4" id="KW-1185">Reference proteome</keyword>
<dbReference type="GO" id="GO:0045892">
    <property type="term" value="P:negative regulation of DNA-templated transcription"/>
    <property type="evidence" value="ECO:0007669"/>
    <property type="project" value="InterPro"/>
</dbReference>
<feature type="compositionally biased region" description="Basic residues" evidence="1">
    <location>
        <begin position="307"/>
        <end position="321"/>
    </location>
</feature>
<evidence type="ECO:0000313" key="4">
    <source>
        <dbReference type="Proteomes" id="UP001295444"/>
    </source>
</evidence>
<gene>
    <name evidence="3" type="ORF">PECUL_23A058303</name>
</gene>
<dbReference type="InterPro" id="IPR046824">
    <property type="entry name" value="Mss51-like_C"/>
</dbReference>